<comment type="caution">
    <text evidence="2">Lacks conserved residue(s) required for the propagation of feature annotation.</text>
</comment>
<dbReference type="Gene3D" id="3.40.50.2300">
    <property type="match status" value="1"/>
</dbReference>
<dbReference type="GO" id="GO:0000160">
    <property type="term" value="P:phosphorelay signal transduction system"/>
    <property type="evidence" value="ECO:0007669"/>
    <property type="project" value="InterPro"/>
</dbReference>
<dbReference type="InterPro" id="IPR011006">
    <property type="entry name" value="CheY-like_superfamily"/>
</dbReference>
<keyword evidence="1" id="KW-0597">Phosphoprotein</keyword>
<evidence type="ECO:0000313" key="5">
    <source>
        <dbReference type="Proteomes" id="UP000077856"/>
    </source>
</evidence>
<proteinExistence type="predicted"/>
<dbReference type="PROSITE" id="PS50110">
    <property type="entry name" value="RESPONSE_REGULATORY"/>
    <property type="match status" value="1"/>
</dbReference>
<name>A0A161JC36_9BACI</name>
<dbReference type="KEGG" id="bon:A361_23345"/>
<protein>
    <recommendedName>
        <fullName evidence="3">Response regulatory domain-containing protein</fullName>
    </recommendedName>
</protein>
<gene>
    <name evidence="4" type="ORF">A361_23345</name>
</gene>
<dbReference type="Pfam" id="PF00072">
    <property type="entry name" value="Response_reg"/>
    <property type="match status" value="1"/>
</dbReference>
<dbReference type="PANTHER" id="PTHR44591">
    <property type="entry name" value="STRESS RESPONSE REGULATOR PROTEIN 1"/>
    <property type="match status" value="1"/>
</dbReference>
<dbReference type="EMBL" id="CP015506">
    <property type="protein sequence ID" value="AND41951.1"/>
    <property type="molecule type" value="Genomic_DNA"/>
</dbReference>
<evidence type="ECO:0000259" key="3">
    <source>
        <dbReference type="PROSITE" id="PS50110"/>
    </source>
</evidence>
<dbReference type="InterPro" id="IPR050595">
    <property type="entry name" value="Bact_response_regulator"/>
</dbReference>
<dbReference type="InterPro" id="IPR001789">
    <property type="entry name" value="Sig_transdc_resp-reg_receiver"/>
</dbReference>
<dbReference type="STRING" id="1196031.A361_23345"/>
<sequence length="301" mass="35133">MGIRQENKTGLIIEEMQAAPIFNMLTANIIRSKAPITAIFLGVYKESILLEGDLEAIEDDITSYLNAQIRQTDMLIKLSKAFQWCVILPQSKEEEANAFLSRLFQGVQKANDWLFQVHQLAFSAGVIEIRNNEINYDELMLIGYRSLERSIRLGDWNIEYIEDFKETAPEEIRVSILEEDEVFSRILNMSLENLPLKRVDLNINTFQDGLEFLESDWHSSSHTHLVIMNDILPRKNGFEVLYNIRRWPNNKRFIIFMLTKRTTEEDMIFAFENGADAYLAKPFNIRLFEAQVKGTLERLWK</sequence>
<reference evidence="4 5" key="1">
    <citation type="submission" date="2016-04" db="EMBL/GenBank/DDBJ databases">
        <title>Complete genome sequence of Bacillus oceanisediminis strain 2691.</title>
        <authorList>
            <person name="Jeong H."/>
            <person name="Kim H.J."/>
            <person name="Lee D.-W."/>
        </authorList>
    </citation>
    <scope>NUCLEOTIDE SEQUENCE [LARGE SCALE GENOMIC DNA]</scope>
    <source>
        <strain evidence="4 5">2691</strain>
    </source>
</reference>
<dbReference type="SUPFAM" id="SSF52172">
    <property type="entry name" value="CheY-like"/>
    <property type="match status" value="1"/>
</dbReference>
<evidence type="ECO:0000256" key="1">
    <source>
        <dbReference type="ARBA" id="ARBA00022553"/>
    </source>
</evidence>
<dbReference type="SMART" id="SM00448">
    <property type="entry name" value="REC"/>
    <property type="match status" value="1"/>
</dbReference>
<dbReference type="RefSeq" id="WP_019383180.1">
    <property type="nucleotide sequence ID" value="NZ_CP015506.1"/>
</dbReference>
<dbReference type="PANTHER" id="PTHR44591:SF3">
    <property type="entry name" value="RESPONSE REGULATORY DOMAIN-CONTAINING PROTEIN"/>
    <property type="match status" value="1"/>
</dbReference>
<feature type="domain" description="Response regulatory" evidence="3">
    <location>
        <begin position="173"/>
        <end position="296"/>
    </location>
</feature>
<evidence type="ECO:0000256" key="2">
    <source>
        <dbReference type="PROSITE-ProRule" id="PRU00169"/>
    </source>
</evidence>
<accession>A0A161JC36</accession>
<dbReference type="Proteomes" id="UP000077856">
    <property type="component" value="Chromosome"/>
</dbReference>
<dbReference type="AlphaFoldDB" id="A0A161JC36"/>
<evidence type="ECO:0000313" key="4">
    <source>
        <dbReference type="EMBL" id="AND41951.1"/>
    </source>
</evidence>
<organism evidence="4 5">
    <name type="scientific">Cytobacillus oceanisediminis 2691</name>
    <dbReference type="NCBI Taxonomy" id="1196031"/>
    <lineage>
        <taxon>Bacteria</taxon>
        <taxon>Bacillati</taxon>
        <taxon>Bacillota</taxon>
        <taxon>Bacilli</taxon>
        <taxon>Bacillales</taxon>
        <taxon>Bacillaceae</taxon>
        <taxon>Cytobacillus</taxon>
    </lineage>
</organism>
<dbReference type="eggNOG" id="COG0745">
    <property type="taxonomic scope" value="Bacteria"/>
</dbReference>